<evidence type="ECO:0000256" key="3">
    <source>
        <dbReference type="ARBA" id="ARBA00024347"/>
    </source>
</evidence>
<dbReference type="InterPro" id="IPR037197">
    <property type="entry name" value="WWE_dom_sf"/>
</dbReference>
<proteinExistence type="inferred from homology"/>
<evidence type="ECO:0000259" key="8">
    <source>
        <dbReference type="PROSITE" id="PS51059"/>
    </source>
</evidence>
<dbReference type="InterPro" id="IPR018123">
    <property type="entry name" value="WWE-dom_subgr"/>
</dbReference>
<dbReference type="Gene3D" id="3.30.720.50">
    <property type="match status" value="1"/>
</dbReference>
<feature type="domain" description="PARP catalytic" evidence="8">
    <location>
        <begin position="360"/>
        <end position="612"/>
    </location>
</feature>
<dbReference type="GO" id="GO:0005634">
    <property type="term" value="C:nucleus"/>
    <property type="evidence" value="ECO:0007669"/>
    <property type="project" value="UniProtKB-SubCell"/>
</dbReference>
<evidence type="ECO:0000256" key="6">
    <source>
        <dbReference type="SAM" id="MobiDB-lite"/>
    </source>
</evidence>
<evidence type="ECO:0000313" key="10">
    <source>
        <dbReference type="Proteomes" id="UP001178507"/>
    </source>
</evidence>
<feature type="domain" description="WWE" evidence="7">
    <location>
        <begin position="157"/>
        <end position="242"/>
    </location>
</feature>
<dbReference type="GO" id="GO:0003950">
    <property type="term" value="F:NAD+ poly-ADP-ribosyltransferase activity"/>
    <property type="evidence" value="ECO:0007669"/>
    <property type="project" value="UniProtKB-UniRule"/>
</dbReference>
<dbReference type="PANTHER" id="PTHR45740:SF2">
    <property type="entry name" value="POLY [ADP-RIBOSE] POLYMERASE"/>
    <property type="match status" value="1"/>
</dbReference>
<evidence type="ECO:0000256" key="2">
    <source>
        <dbReference type="ARBA" id="ARBA00023242"/>
    </source>
</evidence>
<keyword evidence="2" id="KW-0539">Nucleus</keyword>
<dbReference type="PANTHER" id="PTHR45740">
    <property type="entry name" value="POLY [ADP-RIBOSE] POLYMERASE"/>
    <property type="match status" value="1"/>
</dbReference>
<dbReference type="AlphaFoldDB" id="A0AA36JPS4"/>
<evidence type="ECO:0000259" key="7">
    <source>
        <dbReference type="PROSITE" id="PS50918"/>
    </source>
</evidence>
<dbReference type="SUPFAM" id="SSF56399">
    <property type="entry name" value="ADP-ribosylation"/>
    <property type="match status" value="1"/>
</dbReference>
<evidence type="ECO:0000313" key="9">
    <source>
        <dbReference type="EMBL" id="CAJ1410170.1"/>
    </source>
</evidence>
<dbReference type="PROSITE" id="PS51059">
    <property type="entry name" value="PARP_CATALYTIC"/>
    <property type="match status" value="1"/>
</dbReference>
<sequence length="612" mass="68727">MSGLCCSRCGINTVDMIKWDDQQSAFVWIGSNLDVANNCVVPGSYQAAHWDPREETNKAYCSGCWDCWGTYVRSGNKAYILSKCCEALACAAGVVVSGQRCGNPFQCVQCNKCFNKGTLEKHLQKYHAQSSWKEPWHSWGPDCYGCLASREVSMQTNFTWVTDEYHSKGFWEFLAKGPGGGEDWQPFRQNVQEVLEARFKSLQSEGGPSEVSVPTNGYSYIIDLEAMTQRNQNTNRMRRIRRQEIKQASGPQLLEHEAGIDSGSNSWRQNPNRGDLCSERDALVVERNDLLADRVQLRADCAELQRQNGDLLSQSAHMTAHMERDLSHQREVVNALNLQVAELQRQLSAPRADHRKQMAVQESWRMGAQLNLAIVHGLPVQDMVNQRIQEALRATCPAGHHSQCAHMRNVTVVSVEQLHNVNLWKSYEFRKEQIRRELTASLPQSHIMESNTQLSGACSWAKLDASINEMLVLHGTALQNLDKIAQFGFDERLAREGGLFGQGIYFTDESCKSAQYSGAYCRHSGVTEEVGCIIIARLVLGYPYFATGPLKQLKTEPLRDEANVSQGHCHCVVARSGTPNGQGGGAKQVHKEFVVFNRYQAYPELVVRFKVQ</sequence>
<gene>
    <name evidence="9" type="ORF">EVOR1521_LOCUS31083</name>
</gene>
<feature type="compositionally biased region" description="Polar residues" evidence="6">
    <location>
        <begin position="262"/>
        <end position="272"/>
    </location>
</feature>
<feature type="coiled-coil region" evidence="5">
    <location>
        <begin position="287"/>
        <end position="346"/>
    </location>
</feature>
<dbReference type="EC" id="2.4.2.-" evidence="4"/>
<dbReference type="EMBL" id="CAUJNA010003807">
    <property type="protein sequence ID" value="CAJ1410170.1"/>
    <property type="molecule type" value="Genomic_DNA"/>
</dbReference>
<dbReference type="SUPFAM" id="SSF117839">
    <property type="entry name" value="WWE domain"/>
    <property type="match status" value="1"/>
</dbReference>
<reference evidence="9" key="1">
    <citation type="submission" date="2023-08" db="EMBL/GenBank/DDBJ databases">
        <authorList>
            <person name="Chen Y."/>
            <person name="Shah S."/>
            <person name="Dougan E. K."/>
            <person name="Thang M."/>
            <person name="Chan C."/>
        </authorList>
    </citation>
    <scope>NUCLEOTIDE SEQUENCE</scope>
</reference>
<evidence type="ECO:0000256" key="1">
    <source>
        <dbReference type="ARBA" id="ARBA00004123"/>
    </source>
</evidence>
<comment type="subcellular location">
    <subcellularLocation>
        <location evidence="1">Nucleus</location>
    </subcellularLocation>
</comment>
<keyword evidence="5" id="KW-0175">Coiled coil</keyword>
<dbReference type="Proteomes" id="UP001178507">
    <property type="component" value="Unassembled WGS sequence"/>
</dbReference>
<dbReference type="SMART" id="SM00678">
    <property type="entry name" value="WWE"/>
    <property type="match status" value="1"/>
</dbReference>
<dbReference type="Gene3D" id="3.90.228.10">
    <property type="match status" value="1"/>
</dbReference>
<accession>A0AA36JPS4</accession>
<evidence type="ECO:0000256" key="5">
    <source>
        <dbReference type="SAM" id="Coils"/>
    </source>
</evidence>
<comment type="caution">
    <text evidence="9">The sequence shown here is derived from an EMBL/GenBank/DDBJ whole genome shotgun (WGS) entry which is preliminary data.</text>
</comment>
<name>A0AA36JPS4_9DINO</name>
<dbReference type="InterPro" id="IPR051712">
    <property type="entry name" value="ARTD-AVP"/>
</dbReference>
<keyword evidence="4" id="KW-0808">Transferase</keyword>
<protein>
    <recommendedName>
        <fullName evidence="4">Poly [ADP-ribose] polymerase</fullName>
        <shortName evidence="4">PARP</shortName>
        <ecNumber evidence="4">2.4.2.-</ecNumber>
    </recommendedName>
</protein>
<dbReference type="InterPro" id="IPR012317">
    <property type="entry name" value="Poly(ADP-ribose)pol_cat_dom"/>
</dbReference>
<comment type="similarity">
    <text evidence="3">Belongs to the ARTD/PARP family.</text>
</comment>
<dbReference type="InterPro" id="IPR004170">
    <property type="entry name" value="WWE_dom"/>
</dbReference>
<keyword evidence="4" id="KW-0328">Glycosyltransferase</keyword>
<feature type="region of interest" description="Disordered" evidence="6">
    <location>
        <begin position="254"/>
        <end position="273"/>
    </location>
</feature>
<dbReference type="PROSITE" id="PS50918">
    <property type="entry name" value="WWE"/>
    <property type="match status" value="1"/>
</dbReference>
<evidence type="ECO:0000256" key="4">
    <source>
        <dbReference type="RuleBase" id="RU362114"/>
    </source>
</evidence>
<dbReference type="GO" id="GO:0008270">
    <property type="term" value="F:zinc ion binding"/>
    <property type="evidence" value="ECO:0007669"/>
    <property type="project" value="InterPro"/>
</dbReference>
<dbReference type="Pfam" id="PF02825">
    <property type="entry name" value="WWE"/>
    <property type="match status" value="1"/>
</dbReference>
<keyword evidence="4" id="KW-0520">NAD</keyword>
<dbReference type="GO" id="GO:1990404">
    <property type="term" value="F:NAD+-protein mono-ADP-ribosyltransferase activity"/>
    <property type="evidence" value="ECO:0007669"/>
    <property type="project" value="TreeGrafter"/>
</dbReference>
<keyword evidence="10" id="KW-1185">Reference proteome</keyword>
<dbReference type="Pfam" id="PF00644">
    <property type="entry name" value="PARP"/>
    <property type="match status" value="1"/>
</dbReference>
<organism evidence="9 10">
    <name type="scientific">Effrenium voratum</name>
    <dbReference type="NCBI Taxonomy" id="2562239"/>
    <lineage>
        <taxon>Eukaryota</taxon>
        <taxon>Sar</taxon>
        <taxon>Alveolata</taxon>
        <taxon>Dinophyceae</taxon>
        <taxon>Suessiales</taxon>
        <taxon>Symbiodiniaceae</taxon>
        <taxon>Effrenium</taxon>
    </lineage>
</organism>